<organism evidence="2">
    <name type="scientific">Chlorobium phaeobacteroides (strain BS1)</name>
    <dbReference type="NCBI Taxonomy" id="331678"/>
    <lineage>
        <taxon>Bacteria</taxon>
        <taxon>Pseudomonadati</taxon>
        <taxon>Chlorobiota</taxon>
        <taxon>Chlorobiia</taxon>
        <taxon>Chlorobiales</taxon>
        <taxon>Chlorobiaceae</taxon>
        <taxon>Chlorobium/Pelodictyon group</taxon>
        <taxon>Chlorobium</taxon>
    </lineage>
</organism>
<evidence type="ECO:0000256" key="1">
    <source>
        <dbReference type="SAM" id="MobiDB-lite"/>
    </source>
</evidence>
<accession>B3EQI1</accession>
<protein>
    <submittedName>
        <fullName evidence="2">Uncharacterized protein</fullName>
    </submittedName>
</protein>
<sequence length="82" mass="9402">MTVIYKKNDALKSYTKKAVSEPDIQDDRDRITLFDTNSDTDSDFQLPEHQSEKVTPPCNNIDCYTEADPASLQTFEIRWISG</sequence>
<dbReference type="HOGENOM" id="CLU_2552137_0_0_10"/>
<feature type="region of interest" description="Disordered" evidence="1">
    <location>
        <begin position="35"/>
        <end position="54"/>
    </location>
</feature>
<proteinExistence type="predicted"/>
<reference evidence="2" key="1">
    <citation type="submission" date="2008-06" db="EMBL/GenBank/DDBJ databases">
        <title>Complete sequence of Chlorobium phaeobacteroides BS1.</title>
        <authorList>
            <consortium name="US DOE Joint Genome Institute"/>
            <person name="Lucas S."/>
            <person name="Copeland A."/>
            <person name="Lapidus A."/>
            <person name="Glavina del Rio T."/>
            <person name="Dalin E."/>
            <person name="Tice H."/>
            <person name="Bruce D."/>
            <person name="Goodwin L."/>
            <person name="Pitluck S."/>
            <person name="Schmutz J."/>
            <person name="Larimer F."/>
            <person name="Land M."/>
            <person name="Hauser L."/>
            <person name="Kyrpides N."/>
            <person name="Ovchinnikova G."/>
            <person name="Li T."/>
            <person name="Liu Z."/>
            <person name="Zhao F."/>
            <person name="Overmann J."/>
            <person name="Bryant D.A."/>
            <person name="Richardson P."/>
        </authorList>
    </citation>
    <scope>NUCLEOTIDE SEQUENCE [LARGE SCALE GENOMIC DNA]</scope>
    <source>
        <strain evidence="2">BS1</strain>
    </source>
</reference>
<name>B3EQI1_CHLPB</name>
<dbReference type="AlphaFoldDB" id="B3EQI1"/>
<dbReference type="EMBL" id="CP001101">
    <property type="protein sequence ID" value="ACE04014.1"/>
    <property type="molecule type" value="Genomic_DNA"/>
</dbReference>
<dbReference type="KEGG" id="cpb:Cphamn1_1075"/>
<gene>
    <name evidence="2" type="ordered locus">Cphamn1_1075</name>
</gene>
<evidence type="ECO:0000313" key="2">
    <source>
        <dbReference type="EMBL" id="ACE04014.1"/>
    </source>
</evidence>